<dbReference type="Proteomes" id="UP000289738">
    <property type="component" value="Chromosome B05"/>
</dbReference>
<dbReference type="Gene3D" id="3.30.70.330">
    <property type="match status" value="1"/>
</dbReference>
<evidence type="ECO:0000256" key="3">
    <source>
        <dbReference type="ARBA" id="ARBA00023242"/>
    </source>
</evidence>
<dbReference type="PANTHER" id="PTHR23099:SF0">
    <property type="entry name" value="GERM CELL NUCLEAR ACIDIC PROTEIN"/>
    <property type="match status" value="1"/>
</dbReference>
<keyword evidence="3" id="KW-0539">Nucleus</keyword>
<keyword evidence="2 4" id="KW-0694">RNA-binding</keyword>
<sequence length="614" mass="68498">MEGQHKKTVRIFVGGLGESVTKQDLHSMFSSFGNVEAVETIRTKGRSFAYLDFLPSPTDDKSLSRLFSKYNGCVWKGGKLKLEKAKEHYLVRLKREWDEDAMSKIEHVSDKPVTTDKLEEKPTKESLKTKQLHIYFPRLRKVKSIPFTGTGKHKYSFQNIKVPLLPVHFCDCKEHCSPSGTERGKLHIERATEIGGMNDEEINIMNVVMNKLLGKENVSEKKNLETEDSFESPAHPDDSEVGSSTDEDDLIINVNTKKNKSSIIGSEELQMILENQDSWSNKSKIGKEENDKSESDVHKGHKSNPNNKRKSLRKSERESIGHVSTTAKGKNNVQTLPDEVESGVQPVESEDDFGKQSKVSWSQKSSWKELLGNGGNTAFNATLMFPIEQERPDSPSQSISLNDKTENMEGHEHLGSKPTNTESTKELTEDNHTNTSALRKHAEAQPADNNVELKKTGRGASWRRKQSWTQLVAGDNSSFSISQILAGITFSEPMAKGSTVDPANSNNPKHNNVGKDAINEVVTSDGRIPEKSQHDGGGANDTAYEEKSETREKEGSSEETVQKERSTARVEVGETCTFMRSCSSLKEWAKAKAALSGSLKRKRPNSREPVKKHE</sequence>
<dbReference type="InterPro" id="IPR034138">
    <property type="entry name" value="NOP8_RRM"/>
</dbReference>
<dbReference type="SUPFAM" id="SSF54928">
    <property type="entry name" value="RNA-binding domain, RBD"/>
    <property type="match status" value="1"/>
</dbReference>
<feature type="domain" description="RRM" evidence="6">
    <location>
        <begin position="9"/>
        <end position="87"/>
    </location>
</feature>
<dbReference type="EMBL" id="SDMP01000015">
    <property type="protein sequence ID" value="RYR07421.1"/>
    <property type="molecule type" value="Genomic_DNA"/>
</dbReference>
<evidence type="ECO:0000256" key="4">
    <source>
        <dbReference type="PROSITE-ProRule" id="PRU00176"/>
    </source>
</evidence>
<gene>
    <name evidence="7" type="ORF">Ahy_B05g074768</name>
</gene>
<dbReference type="STRING" id="3818.A0A444YZR1"/>
<dbReference type="OrthoDB" id="21643at2759"/>
<feature type="region of interest" description="Disordered" evidence="5">
    <location>
        <begin position="222"/>
        <end position="253"/>
    </location>
</feature>
<dbReference type="Pfam" id="PF00076">
    <property type="entry name" value="RRM_1"/>
    <property type="match status" value="1"/>
</dbReference>
<feature type="compositionally biased region" description="Basic and acidic residues" evidence="5">
    <location>
        <begin position="285"/>
        <end position="298"/>
    </location>
</feature>
<feature type="compositionally biased region" description="Polar residues" evidence="5">
    <location>
        <begin position="322"/>
        <end position="335"/>
    </location>
</feature>
<feature type="region of interest" description="Disordered" evidence="5">
    <location>
        <begin position="388"/>
        <end position="465"/>
    </location>
</feature>
<evidence type="ECO:0000313" key="7">
    <source>
        <dbReference type="EMBL" id="RYR07421.1"/>
    </source>
</evidence>
<evidence type="ECO:0000256" key="2">
    <source>
        <dbReference type="ARBA" id="ARBA00022884"/>
    </source>
</evidence>
<proteinExistence type="predicted"/>
<dbReference type="CDD" id="cd12226">
    <property type="entry name" value="RRM_NOL8"/>
    <property type="match status" value="1"/>
</dbReference>
<dbReference type="InterPro" id="IPR000504">
    <property type="entry name" value="RRM_dom"/>
</dbReference>
<feature type="region of interest" description="Disordered" evidence="5">
    <location>
        <begin position="280"/>
        <end position="362"/>
    </location>
</feature>
<evidence type="ECO:0000256" key="5">
    <source>
        <dbReference type="SAM" id="MobiDB-lite"/>
    </source>
</evidence>
<name>A0A444YZR1_ARAHY</name>
<evidence type="ECO:0000259" key="6">
    <source>
        <dbReference type="PROSITE" id="PS50102"/>
    </source>
</evidence>
<dbReference type="PANTHER" id="PTHR23099">
    <property type="entry name" value="TRANSCRIPTIONAL REGULATOR"/>
    <property type="match status" value="1"/>
</dbReference>
<dbReference type="PROSITE" id="PS50102">
    <property type="entry name" value="RRM"/>
    <property type="match status" value="1"/>
</dbReference>
<comment type="caution">
    <text evidence="7">The sequence shown here is derived from an EMBL/GenBank/DDBJ whole genome shotgun (WGS) entry which is preliminary data.</text>
</comment>
<feature type="compositionally biased region" description="Basic and acidic residues" evidence="5">
    <location>
        <begin position="403"/>
        <end position="415"/>
    </location>
</feature>
<evidence type="ECO:0000256" key="1">
    <source>
        <dbReference type="ARBA" id="ARBA00004604"/>
    </source>
</evidence>
<dbReference type="GO" id="GO:0005730">
    <property type="term" value="C:nucleolus"/>
    <property type="evidence" value="ECO:0007669"/>
    <property type="project" value="UniProtKB-SubCell"/>
</dbReference>
<reference evidence="7 8" key="1">
    <citation type="submission" date="2019-01" db="EMBL/GenBank/DDBJ databases">
        <title>Sequencing of cultivated peanut Arachis hypogaea provides insights into genome evolution and oil improvement.</title>
        <authorList>
            <person name="Chen X."/>
        </authorList>
    </citation>
    <scope>NUCLEOTIDE SEQUENCE [LARGE SCALE GENOMIC DNA]</scope>
    <source>
        <strain evidence="8">cv. Fuhuasheng</strain>
        <tissue evidence="7">Leaves</tissue>
    </source>
</reference>
<dbReference type="GO" id="GO:0003723">
    <property type="term" value="F:RNA binding"/>
    <property type="evidence" value="ECO:0007669"/>
    <property type="project" value="UniProtKB-UniRule"/>
</dbReference>
<feature type="compositionally biased region" description="Polar residues" evidence="5">
    <location>
        <begin position="501"/>
        <end position="510"/>
    </location>
</feature>
<comment type="subcellular location">
    <subcellularLocation>
        <location evidence="1">Nucleus</location>
        <location evidence="1">Nucleolus</location>
    </subcellularLocation>
</comment>
<feature type="compositionally biased region" description="Basic residues" evidence="5">
    <location>
        <begin position="299"/>
        <end position="312"/>
    </location>
</feature>
<organism evidence="7 8">
    <name type="scientific">Arachis hypogaea</name>
    <name type="common">Peanut</name>
    <dbReference type="NCBI Taxonomy" id="3818"/>
    <lineage>
        <taxon>Eukaryota</taxon>
        <taxon>Viridiplantae</taxon>
        <taxon>Streptophyta</taxon>
        <taxon>Embryophyta</taxon>
        <taxon>Tracheophyta</taxon>
        <taxon>Spermatophyta</taxon>
        <taxon>Magnoliopsida</taxon>
        <taxon>eudicotyledons</taxon>
        <taxon>Gunneridae</taxon>
        <taxon>Pentapetalae</taxon>
        <taxon>rosids</taxon>
        <taxon>fabids</taxon>
        <taxon>Fabales</taxon>
        <taxon>Fabaceae</taxon>
        <taxon>Papilionoideae</taxon>
        <taxon>50 kb inversion clade</taxon>
        <taxon>dalbergioids sensu lato</taxon>
        <taxon>Dalbergieae</taxon>
        <taxon>Pterocarpus clade</taxon>
        <taxon>Arachis</taxon>
    </lineage>
</organism>
<feature type="compositionally biased region" description="Basic and acidic residues" evidence="5">
    <location>
        <begin position="423"/>
        <end position="432"/>
    </location>
</feature>
<accession>A0A444YZR1</accession>
<feature type="compositionally biased region" description="Basic and acidic residues" evidence="5">
    <location>
        <begin position="544"/>
        <end position="571"/>
    </location>
</feature>
<feature type="compositionally biased region" description="Basic and acidic residues" evidence="5">
    <location>
        <begin position="605"/>
        <end position="614"/>
    </location>
</feature>
<dbReference type="InterPro" id="IPR035979">
    <property type="entry name" value="RBD_domain_sf"/>
</dbReference>
<dbReference type="InterPro" id="IPR012677">
    <property type="entry name" value="Nucleotide-bd_a/b_plait_sf"/>
</dbReference>
<evidence type="ECO:0000313" key="8">
    <source>
        <dbReference type="Proteomes" id="UP000289738"/>
    </source>
</evidence>
<dbReference type="SMART" id="SM00360">
    <property type="entry name" value="RRM"/>
    <property type="match status" value="1"/>
</dbReference>
<protein>
    <recommendedName>
        <fullName evidence="6">RRM domain-containing protein</fullName>
    </recommendedName>
</protein>
<feature type="region of interest" description="Disordered" evidence="5">
    <location>
        <begin position="494"/>
        <end position="571"/>
    </location>
</feature>
<feature type="region of interest" description="Disordered" evidence="5">
    <location>
        <begin position="589"/>
        <end position="614"/>
    </location>
</feature>
<keyword evidence="8" id="KW-1185">Reference proteome</keyword>
<dbReference type="AlphaFoldDB" id="A0A444YZR1"/>